<proteinExistence type="predicted"/>
<accession>A4BTE9</accession>
<keyword evidence="2" id="KW-1185">Reference proteome</keyword>
<dbReference type="STRING" id="314278.NB231_07772"/>
<organism evidence="1 2">
    <name type="scientific">Nitrococcus mobilis Nb-231</name>
    <dbReference type="NCBI Taxonomy" id="314278"/>
    <lineage>
        <taxon>Bacteria</taxon>
        <taxon>Pseudomonadati</taxon>
        <taxon>Pseudomonadota</taxon>
        <taxon>Gammaproteobacteria</taxon>
        <taxon>Chromatiales</taxon>
        <taxon>Ectothiorhodospiraceae</taxon>
        <taxon>Nitrococcus</taxon>
    </lineage>
</organism>
<comment type="caution">
    <text evidence="1">The sequence shown here is derived from an EMBL/GenBank/DDBJ whole genome shotgun (WGS) entry which is preliminary data.</text>
</comment>
<evidence type="ECO:0000313" key="1">
    <source>
        <dbReference type="EMBL" id="EAR21051.1"/>
    </source>
</evidence>
<protein>
    <submittedName>
        <fullName evidence="1">Uncharacterized protein</fullName>
    </submittedName>
</protein>
<sequence length="42" mass="4659">MAEVYAIMVDRRGCGGYFGGFPGWAPIDLRDAVERGSRLLQQ</sequence>
<evidence type="ECO:0000313" key="2">
    <source>
        <dbReference type="Proteomes" id="UP000003374"/>
    </source>
</evidence>
<dbReference type="HOGENOM" id="CLU_3254712_0_0_6"/>
<dbReference type="EMBL" id="AAOF01000013">
    <property type="protein sequence ID" value="EAR21051.1"/>
    <property type="molecule type" value="Genomic_DNA"/>
</dbReference>
<name>A4BTE9_9GAMM</name>
<reference evidence="1 2" key="1">
    <citation type="submission" date="2006-02" db="EMBL/GenBank/DDBJ databases">
        <authorList>
            <person name="Waterbury J."/>
            <person name="Ferriera S."/>
            <person name="Johnson J."/>
            <person name="Kravitz S."/>
            <person name="Halpern A."/>
            <person name="Remington K."/>
            <person name="Beeson K."/>
            <person name="Tran B."/>
            <person name="Rogers Y.-H."/>
            <person name="Friedman R."/>
            <person name="Venter J.C."/>
        </authorList>
    </citation>
    <scope>NUCLEOTIDE SEQUENCE [LARGE SCALE GENOMIC DNA]</scope>
    <source>
        <strain evidence="1 2">Nb-231</strain>
    </source>
</reference>
<dbReference type="Proteomes" id="UP000003374">
    <property type="component" value="Unassembled WGS sequence"/>
</dbReference>
<gene>
    <name evidence="1" type="ORF">NB231_07772</name>
</gene>
<dbReference type="AlphaFoldDB" id="A4BTE9"/>